<accession>A0ABW6GDR9</accession>
<evidence type="ECO:0000313" key="2">
    <source>
        <dbReference type="Proteomes" id="UP001599542"/>
    </source>
</evidence>
<organism evidence="1 2">
    <name type="scientific">Kitasatospora phosalacinea</name>
    <dbReference type="NCBI Taxonomy" id="2065"/>
    <lineage>
        <taxon>Bacteria</taxon>
        <taxon>Bacillati</taxon>
        <taxon>Actinomycetota</taxon>
        <taxon>Actinomycetes</taxon>
        <taxon>Kitasatosporales</taxon>
        <taxon>Streptomycetaceae</taxon>
        <taxon>Kitasatospora</taxon>
    </lineage>
</organism>
<proteinExistence type="predicted"/>
<gene>
    <name evidence="1" type="ORF">ACFW6T_02685</name>
</gene>
<dbReference type="Gene3D" id="2.60.20.10">
    <property type="entry name" value="Crystallins"/>
    <property type="match status" value="1"/>
</dbReference>
<dbReference type="Pfam" id="PF03995">
    <property type="entry name" value="Inhibitor_I36"/>
    <property type="match status" value="1"/>
</dbReference>
<evidence type="ECO:0000313" key="1">
    <source>
        <dbReference type="EMBL" id="MFE1350880.1"/>
    </source>
</evidence>
<reference evidence="1 2" key="1">
    <citation type="submission" date="2024-09" db="EMBL/GenBank/DDBJ databases">
        <title>The Natural Products Discovery Center: Release of the First 8490 Sequenced Strains for Exploring Actinobacteria Biosynthetic Diversity.</title>
        <authorList>
            <person name="Kalkreuter E."/>
            <person name="Kautsar S.A."/>
            <person name="Yang D."/>
            <person name="Bader C.D."/>
            <person name="Teijaro C.N."/>
            <person name="Fluegel L."/>
            <person name="Davis C.M."/>
            <person name="Simpson J.R."/>
            <person name="Lauterbach L."/>
            <person name="Steele A.D."/>
            <person name="Gui C."/>
            <person name="Meng S."/>
            <person name="Li G."/>
            <person name="Viehrig K."/>
            <person name="Ye F."/>
            <person name="Su P."/>
            <person name="Kiefer A.F."/>
            <person name="Nichols A."/>
            <person name="Cepeda A.J."/>
            <person name="Yan W."/>
            <person name="Fan B."/>
            <person name="Jiang Y."/>
            <person name="Adhikari A."/>
            <person name="Zheng C.-J."/>
            <person name="Schuster L."/>
            <person name="Cowan T.M."/>
            <person name="Smanski M.J."/>
            <person name="Chevrette M.G."/>
            <person name="De Carvalho L.P.S."/>
            <person name="Shen B."/>
        </authorList>
    </citation>
    <scope>NUCLEOTIDE SEQUENCE [LARGE SCALE GENOMIC DNA]</scope>
    <source>
        <strain evidence="1 2">NPDC058753</strain>
    </source>
</reference>
<dbReference type="Proteomes" id="UP001599542">
    <property type="component" value="Unassembled WGS sequence"/>
</dbReference>
<comment type="caution">
    <text evidence="1">The sequence shown here is derived from an EMBL/GenBank/DDBJ whole genome shotgun (WGS) entry which is preliminary data.</text>
</comment>
<keyword evidence="2" id="KW-1185">Reference proteome</keyword>
<dbReference type="RefSeq" id="WP_380316182.1">
    <property type="nucleotide sequence ID" value="NZ_JBHYPW010000002.1"/>
</dbReference>
<dbReference type="EMBL" id="JBHYPX010000003">
    <property type="protein sequence ID" value="MFE1350880.1"/>
    <property type="molecule type" value="Genomic_DNA"/>
</dbReference>
<sequence>MAAPSASASASDCPGGDNSEVCLFDNSNYSGLMFARDAYWNPWVVTWNLSEGGFSDRMSSWLNNGTHDAKWFWDANARGDSRCMNSKSFNSYVGWYDNDEASSIQVYTDAWAC</sequence>
<protein>
    <submittedName>
        <fullName evidence="1">Peptidase inhibitor family I36 protein</fullName>
    </submittedName>
</protein>
<name>A0ABW6GDR9_9ACTN</name>